<evidence type="ECO:0000313" key="3">
    <source>
        <dbReference type="Proteomes" id="UP000294257"/>
    </source>
</evidence>
<accession>A0A4Q7L4P9</accession>
<feature type="compositionally biased region" description="Basic and acidic residues" evidence="1">
    <location>
        <begin position="32"/>
        <end position="63"/>
    </location>
</feature>
<sequence>MSVDEVSQELRQFRDNAITDLARIGHEFEEQLDAFRDETAGSRERAEEWQREHSEPKKGSAREEQEDDDDYFESFSATE</sequence>
<dbReference type="Proteomes" id="UP000294257">
    <property type="component" value="Unassembled WGS sequence"/>
</dbReference>
<reference evidence="2 3" key="1">
    <citation type="submission" date="2019-02" db="EMBL/GenBank/DDBJ databases">
        <title>Genomic Encyclopedia of Type Strains, Phase IV (KMG-IV): sequencing the most valuable type-strain genomes for metagenomic binning, comparative biology and taxonomic classification.</title>
        <authorList>
            <person name="Goeker M."/>
        </authorList>
    </citation>
    <scope>NUCLEOTIDE SEQUENCE [LARGE SCALE GENOMIC DNA]</scope>
    <source>
        <strain evidence="2 3">DSM 101727</strain>
    </source>
</reference>
<keyword evidence="3" id="KW-1185">Reference proteome</keyword>
<comment type="caution">
    <text evidence="2">The sequence shown here is derived from an EMBL/GenBank/DDBJ whole genome shotgun (WGS) entry which is preliminary data.</text>
</comment>
<gene>
    <name evidence="2" type="ORF">EV193_10179</name>
</gene>
<dbReference type="AlphaFoldDB" id="A0A4Q7L4P9"/>
<protein>
    <submittedName>
        <fullName evidence="2">Uncharacterized protein</fullName>
    </submittedName>
</protein>
<feature type="region of interest" description="Disordered" evidence="1">
    <location>
        <begin position="32"/>
        <end position="79"/>
    </location>
</feature>
<dbReference type="EMBL" id="SGWQ01000001">
    <property type="protein sequence ID" value="RZS44204.1"/>
    <property type="molecule type" value="Genomic_DNA"/>
</dbReference>
<dbReference type="RefSeq" id="WP_130341918.1">
    <property type="nucleotide sequence ID" value="NZ_SGWQ01000001.1"/>
</dbReference>
<evidence type="ECO:0000313" key="2">
    <source>
        <dbReference type="EMBL" id="RZS44204.1"/>
    </source>
</evidence>
<evidence type="ECO:0000256" key="1">
    <source>
        <dbReference type="SAM" id="MobiDB-lite"/>
    </source>
</evidence>
<name>A0A4Q7L4P9_9PSEU</name>
<proteinExistence type="predicted"/>
<organism evidence="2 3">
    <name type="scientific">Herbihabitans rhizosphaerae</name>
    <dbReference type="NCBI Taxonomy" id="1872711"/>
    <lineage>
        <taxon>Bacteria</taxon>
        <taxon>Bacillati</taxon>
        <taxon>Actinomycetota</taxon>
        <taxon>Actinomycetes</taxon>
        <taxon>Pseudonocardiales</taxon>
        <taxon>Pseudonocardiaceae</taxon>
        <taxon>Herbihabitans</taxon>
    </lineage>
</organism>